<comment type="subcellular location">
    <subcellularLocation>
        <location evidence="1 3">Nucleus</location>
    </subcellularLocation>
</comment>
<dbReference type="InterPro" id="IPR017923">
    <property type="entry name" value="TFIIS_N"/>
</dbReference>
<dbReference type="PANTHER" id="PTHR46554:SF2">
    <property type="entry name" value="TFIIS N-TERMINAL DOMAIN-CONTAINING PROTEIN"/>
    <property type="match status" value="1"/>
</dbReference>
<evidence type="ECO:0000256" key="4">
    <source>
        <dbReference type="SAM" id="MobiDB-lite"/>
    </source>
</evidence>
<keyword evidence="2 3" id="KW-0539">Nucleus</keyword>
<dbReference type="Pfam" id="PF08711">
    <property type="entry name" value="Med26"/>
    <property type="match status" value="1"/>
</dbReference>
<evidence type="ECO:0000259" key="5">
    <source>
        <dbReference type="PROSITE" id="PS51319"/>
    </source>
</evidence>
<reference evidence="6 7" key="1">
    <citation type="submission" date="2024-02" db="EMBL/GenBank/DDBJ databases">
        <authorList>
            <consortium name="ELIXIR-Norway"/>
            <consortium name="Elixir Norway"/>
        </authorList>
    </citation>
    <scope>NUCLEOTIDE SEQUENCE [LARGE SCALE GENOMIC DNA]</scope>
</reference>
<gene>
    <name evidence="6" type="ORF">CSSPJE1EN1_LOCUS464</name>
</gene>
<evidence type="ECO:0000313" key="6">
    <source>
        <dbReference type="EMBL" id="CAK9254986.1"/>
    </source>
</evidence>
<evidence type="ECO:0000256" key="2">
    <source>
        <dbReference type="ARBA" id="ARBA00023242"/>
    </source>
</evidence>
<feature type="region of interest" description="Disordered" evidence="4">
    <location>
        <begin position="258"/>
        <end position="283"/>
    </location>
</feature>
<accession>A0ABP0VM12</accession>
<dbReference type="CDD" id="cd00183">
    <property type="entry name" value="TFIIS_I"/>
    <property type="match status" value="1"/>
</dbReference>
<feature type="region of interest" description="Disordered" evidence="4">
    <location>
        <begin position="301"/>
        <end position="357"/>
    </location>
</feature>
<feature type="region of interest" description="Disordered" evidence="4">
    <location>
        <begin position="390"/>
        <end position="414"/>
    </location>
</feature>
<proteinExistence type="predicted"/>
<dbReference type="SMART" id="SM00509">
    <property type="entry name" value="TFS2N"/>
    <property type="match status" value="1"/>
</dbReference>
<dbReference type="PANTHER" id="PTHR46554">
    <property type="entry name" value="MEDIATOR OF RNA POLYMERASE II TRANSCRIPTION SUBUNIT 26A-RELATED"/>
    <property type="match status" value="1"/>
</dbReference>
<dbReference type="InterPro" id="IPR003617">
    <property type="entry name" value="TFIIS/CRSP70_N_sub"/>
</dbReference>
<feature type="compositionally biased region" description="Basic and acidic residues" evidence="4">
    <location>
        <begin position="122"/>
        <end position="135"/>
    </location>
</feature>
<dbReference type="PROSITE" id="PS51319">
    <property type="entry name" value="TFIIS_N"/>
    <property type="match status" value="1"/>
</dbReference>
<dbReference type="Proteomes" id="UP001497444">
    <property type="component" value="Chromosome 1"/>
</dbReference>
<sequence length="509" mass="56944">MEWLEGLKESQLFEAIEAALAIAARHYPHELRRRRDAFAEQLFAPQAVESSQCDLLKPGNCLIPQDSGEVDVRNKQRLQNQHRDQEERREEEDDEEEEVEVEEVEEVEAEEEEEEEEEEAEEYGKGERGRQEQRWQEQAQEEGTEGMGEEYDEVEALTDQMEEESRQIQEINRIKMRITDLELDDEELLLLLQTLQEMQISVEALKETEIGKEVNGLRKHSSKRIRSLAKLLVDGWKDMVNDWVKSAGDVAAAAALAGSSSGSTQDDHGENGLPSPPLEPGALLAAVHPPSAELFQLFDEGWDDDLTTGPGPSPAPHNATRTDTLPHRSGPTPPQGRREIRARSPDPPVANMKSRVAASNTNKPLKRGFEHTAAVGVNTNKTAKVSRGSLASSQLHDHPIDSTSPVKGTSKGVVAKGGSQSLQMIAKRPKVHQGMQQTLEDTSVAARLEVAKRRLQERYQEVENAKKSRVVQVMDLTELPKGGPNRARASQAHKPWTQNNSKRQHQSRR</sequence>
<keyword evidence="7" id="KW-1185">Reference proteome</keyword>
<name>A0ABP0VM12_9BRYO</name>
<feature type="domain" description="TFIIS N-terminal" evidence="5">
    <location>
        <begin position="169"/>
        <end position="243"/>
    </location>
</feature>
<feature type="compositionally biased region" description="Acidic residues" evidence="4">
    <location>
        <begin position="89"/>
        <end position="121"/>
    </location>
</feature>
<dbReference type="EMBL" id="OZ020096">
    <property type="protein sequence ID" value="CAK9254986.1"/>
    <property type="molecule type" value="Genomic_DNA"/>
</dbReference>
<protein>
    <recommendedName>
        <fullName evidence="5">TFIIS N-terminal domain-containing protein</fullName>
    </recommendedName>
</protein>
<dbReference type="SUPFAM" id="SSF47676">
    <property type="entry name" value="Conserved domain common to transcription factors TFIIS, elongin A, CRSP70"/>
    <property type="match status" value="1"/>
</dbReference>
<feature type="compositionally biased region" description="Acidic residues" evidence="4">
    <location>
        <begin position="139"/>
        <end position="150"/>
    </location>
</feature>
<dbReference type="InterPro" id="IPR035441">
    <property type="entry name" value="TFIIS/LEDGF_dom_sf"/>
</dbReference>
<feature type="region of interest" description="Disordered" evidence="4">
    <location>
        <begin position="476"/>
        <end position="509"/>
    </location>
</feature>
<organism evidence="6 7">
    <name type="scientific">Sphagnum jensenii</name>
    <dbReference type="NCBI Taxonomy" id="128206"/>
    <lineage>
        <taxon>Eukaryota</taxon>
        <taxon>Viridiplantae</taxon>
        <taxon>Streptophyta</taxon>
        <taxon>Embryophyta</taxon>
        <taxon>Bryophyta</taxon>
        <taxon>Sphagnophytina</taxon>
        <taxon>Sphagnopsida</taxon>
        <taxon>Sphagnales</taxon>
        <taxon>Sphagnaceae</taxon>
        <taxon>Sphagnum</taxon>
    </lineage>
</organism>
<dbReference type="Gene3D" id="1.20.930.10">
    <property type="entry name" value="Conserved domain common to transcription factors TFIIS, elongin A, CRSP70"/>
    <property type="match status" value="1"/>
</dbReference>
<evidence type="ECO:0000256" key="1">
    <source>
        <dbReference type="ARBA" id="ARBA00004123"/>
    </source>
</evidence>
<feature type="region of interest" description="Disordered" evidence="4">
    <location>
        <begin position="65"/>
        <end position="150"/>
    </location>
</feature>
<evidence type="ECO:0000256" key="3">
    <source>
        <dbReference type="PROSITE-ProRule" id="PRU00649"/>
    </source>
</evidence>
<evidence type="ECO:0000313" key="7">
    <source>
        <dbReference type="Proteomes" id="UP001497444"/>
    </source>
</evidence>